<organism evidence="2">
    <name type="scientific">Klebsiella pneumoniae</name>
    <dbReference type="NCBI Taxonomy" id="573"/>
    <lineage>
        <taxon>Bacteria</taxon>
        <taxon>Pseudomonadati</taxon>
        <taxon>Pseudomonadota</taxon>
        <taxon>Gammaproteobacteria</taxon>
        <taxon>Enterobacterales</taxon>
        <taxon>Enterobacteriaceae</taxon>
        <taxon>Klebsiella/Raoultella group</taxon>
        <taxon>Klebsiella</taxon>
        <taxon>Klebsiella pneumoniae complex</taxon>
    </lineage>
</organism>
<evidence type="ECO:0000313" key="2">
    <source>
        <dbReference type="EMBL" id="QIQ11287.1"/>
    </source>
</evidence>
<proteinExistence type="predicted"/>
<dbReference type="AlphaFoldDB" id="A0A6G9HKP5"/>
<sequence>MLAQGAPRRRTVRLPFTQQTGKRRAAVALFLPQFTSFAAGQKIGRPALGRSDIALFARAVQAVEQRQVMGKKALPSSGVTASARWPRRPPPSRLPQPTPAHWHQLYPPTGKLLLTSCITRKSCFG</sequence>
<feature type="compositionally biased region" description="Pro residues" evidence="1">
    <location>
        <begin position="88"/>
        <end position="98"/>
    </location>
</feature>
<evidence type="ECO:0000256" key="1">
    <source>
        <dbReference type="SAM" id="MobiDB-lite"/>
    </source>
</evidence>
<reference evidence="2" key="1">
    <citation type="submission" date="2018-12" db="EMBL/GenBank/DDBJ databases">
        <authorList>
            <person name="Feng Y."/>
        </authorList>
    </citation>
    <scope>NUCLEOTIDE SEQUENCE</scope>
    <source>
        <strain evidence="2">K195</strain>
        <plasmid evidence="2">pK195_KPC</plasmid>
    </source>
</reference>
<name>A0A6G9HKP5_KLEPN</name>
<dbReference type="EMBL" id="MK312242">
    <property type="protein sequence ID" value="QIQ11287.1"/>
    <property type="molecule type" value="Genomic_DNA"/>
</dbReference>
<feature type="region of interest" description="Disordered" evidence="1">
    <location>
        <begin position="71"/>
        <end position="101"/>
    </location>
</feature>
<geneLocation type="plasmid" evidence="2">
    <name>pK195_KPC</name>
</geneLocation>
<accession>A0A6G9HKP5</accession>
<keyword evidence="2" id="KW-0614">Plasmid</keyword>
<protein>
    <submittedName>
        <fullName evidence="2">Uncharacterized protein</fullName>
    </submittedName>
</protein>